<dbReference type="RefSeq" id="WP_107010259.1">
    <property type="nucleotide sequence ID" value="NZ_JBHRSF010000176.1"/>
</dbReference>
<evidence type="ECO:0000313" key="1">
    <source>
        <dbReference type="EMBL" id="MFC2998244.1"/>
    </source>
</evidence>
<evidence type="ECO:0000313" key="3">
    <source>
        <dbReference type="Proteomes" id="UP000240957"/>
    </source>
</evidence>
<reference evidence="1" key="4">
    <citation type="submission" date="2024-09" db="EMBL/GenBank/DDBJ databases">
        <authorList>
            <person name="Sun Q."/>
            <person name="Mori K."/>
        </authorList>
    </citation>
    <scope>NUCLEOTIDE SEQUENCE</scope>
    <source>
        <strain evidence="1">KCTC 62575</strain>
    </source>
</reference>
<protein>
    <submittedName>
        <fullName evidence="2">Uncharacterized protein</fullName>
    </submittedName>
</protein>
<keyword evidence="4" id="KW-1185">Reference proteome</keyword>
<dbReference type="AlphaFoldDB" id="A0A371YIR2"/>
<comment type="caution">
    <text evidence="2">The sequence shown here is derived from an EMBL/GenBank/DDBJ whole genome shotgun (WGS) entry which is preliminary data.</text>
</comment>
<organism evidence="2 3">
    <name type="scientific">Acinetobacter sichuanensis</name>
    <dbReference type="NCBI Taxonomy" id="2136183"/>
    <lineage>
        <taxon>Bacteria</taxon>
        <taxon>Pseudomonadati</taxon>
        <taxon>Pseudomonadota</taxon>
        <taxon>Gammaproteobacteria</taxon>
        <taxon>Moraxellales</taxon>
        <taxon>Moraxellaceae</taxon>
        <taxon>Acinetobacter</taxon>
    </lineage>
</organism>
<reference evidence="1" key="1">
    <citation type="journal article" date="2014" name="Int. J. Syst. Evol. Microbiol.">
        <title>Complete genome of a new Firmicutes species belonging to the dominant human colonic microbiota ('Ruminococcus bicirculans') reveals two chromosomes and a selective capacity to utilize plant glucans.</title>
        <authorList>
            <consortium name="NISC Comparative Sequencing Program"/>
            <person name="Wegmann U."/>
            <person name="Louis P."/>
            <person name="Goesmann A."/>
            <person name="Henrissat B."/>
            <person name="Duncan S.H."/>
            <person name="Flint H.J."/>
        </authorList>
    </citation>
    <scope>NUCLEOTIDE SEQUENCE</scope>
    <source>
        <strain evidence="1">KCTC 62575</strain>
    </source>
</reference>
<dbReference type="EMBL" id="JBHRSF010000176">
    <property type="protein sequence ID" value="MFC2998244.1"/>
    <property type="molecule type" value="Genomic_DNA"/>
</dbReference>
<accession>A0A371YIR2</accession>
<dbReference type="Proteomes" id="UP000240957">
    <property type="component" value="Unassembled WGS sequence"/>
</dbReference>
<dbReference type="OrthoDB" id="6694528at2"/>
<gene>
    <name evidence="1" type="ORF">ACFODO_23925</name>
    <name evidence="2" type="ORF">C9E89_022245</name>
</gene>
<evidence type="ECO:0000313" key="4">
    <source>
        <dbReference type="Proteomes" id="UP001595455"/>
    </source>
</evidence>
<dbReference type="EMBL" id="PYIX02000122">
    <property type="protein sequence ID" value="RFC81367.1"/>
    <property type="molecule type" value="Genomic_DNA"/>
</dbReference>
<proteinExistence type="predicted"/>
<evidence type="ECO:0000313" key="2">
    <source>
        <dbReference type="EMBL" id="RFC81367.1"/>
    </source>
</evidence>
<sequence length="75" mass="8316">MVLDNSTLPINQIITRINDAAANNEAIVLTAEEVKILSKDIGETYFIPVLTNEQIVQLCEEGKLGKPMFPKKTDN</sequence>
<dbReference type="Proteomes" id="UP001595455">
    <property type="component" value="Unassembled WGS sequence"/>
</dbReference>
<reference evidence="2 3" key="2">
    <citation type="submission" date="2018-08" db="EMBL/GenBank/DDBJ databases">
        <title>The draft genome of Acinetobacter sichuanensis strain WCHAc060041.</title>
        <authorList>
            <person name="Qin J."/>
            <person name="Feng Y."/>
            <person name="Zong Z."/>
        </authorList>
    </citation>
    <scope>NUCLEOTIDE SEQUENCE [LARGE SCALE GENOMIC DNA]</scope>
    <source>
        <strain evidence="2 3">WCHAc060041</strain>
    </source>
</reference>
<name>A0A371YIR2_9GAMM</name>
<reference evidence="4" key="3">
    <citation type="journal article" date="2019" name="Int. J. Syst. Evol. Microbiol.">
        <title>The Global Catalogue of Microorganisms (GCM) 10K type strain sequencing project: providing services to taxonomists for standard genome sequencing and annotation.</title>
        <authorList>
            <consortium name="The Broad Institute Genomics Platform"/>
            <consortium name="The Broad Institute Genome Sequencing Center for Infectious Disease"/>
            <person name="Wu L."/>
            <person name="Ma J."/>
        </authorList>
    </citation>
    <scope>NUCLEOTIDE SEQUENCE [LARGE SCALE GENOMIC DNA]</scope>
    <source>
        <strain evidence="4">KCTC 62575</strain>
    </source>
</reference>